<dbReference type="PANTHER" id="PTHR21237:SF23">
    <property type="entry name" value="GRPE PROTEIN HOMOLOG, MITOCHONDRIAL"/>
    <property type="match status" value="1"/>
</dbReference>
<proteinExistence type="inferred from homology"/>
<reference evidence="14 15" key="1">
    <citation type="submission" date="2017-01" db="EMBL/GenBank/DDBJ databases">
        <authorList>
            <person name="Mah S.A."/>
            <person name="Swanson W.J."/>
            <person name="Moy G.W."/>
            <person name="Vacquier V.D."/>
        </authorList>
    </citation>
    <scope>NUCLEOTIDE SEQUENCE [LARGE SCALE GENOMIC DNA]</scope>
    <source>
        <strain evidence="14 15">M9</strain>
    </source>
</reference>
<comment type="similarity">
    <text evidence="2 10 12">Belongs to the GrpE family.</text>
</comment>
<evidence type="ECO:0000256" key="7">
    <source>
        <dbReference type="ARBA" id="ARBA00053401"/>
    </source>
</evidence>
<keyword evidence="4 10" id="KW-0963">Cytoplasm</keyword>
<dbReference type="GO" id="GO:0005829">
    <property type="term" value="C:cytosol"/>
    <property type="evidence" value="ECO:0007669"/>
    <property type="project" value="TreeGrafter"/>
</dbReference>
<dbReference type="GO" id="GO:0051087">
    <property type="term" value="F:protein-folding chaperone binding"/>
    <property type="evidence" value="ECO:0007669"/>
    <property type="project" value="InterPro"/>
</dbReference>
<dbReference type="SUPFAM" id="SSF51064">
    <property type="entry name" value="Head domain of nucleotide exchange factor GrpE"/>
    <property type="match status" value="1"/>
</dbReference>
<feature type="coiled-coil region" evidence="13">
    <location>
        <begin position="36"/>
        <end position="70"/>
    </location>
</feature>
<evidence type="ECO:0000256" key="1">
    <source>
        <dbReference type="ARBA" id="ARBA00004496"/>
    </source>
</evidence>
<dbReference type="OrthoDB" id="9789811at2"/>
<protein>
    <recommendedName>
        <fullName evidence="8 10">Protein GrpE</fullName>
    </recommendedName>
    <alternativeName>
        <fullName evidence="9 10">HSP-70 cofactor</fullName>
    </alternativeName>
</protein>
<dbReference type="CDD" id="cd00446">
    <property type="entry name" value="GrpE"/>
    <property type="match status" value="1"/>
</dbReference>
<gene>
    <name evidence="10" type="primary">grpE</name>
    <name evidence="14" type="ORF">SAMN05216526_0539</name>
</gene>
<accession>A0A1R3VNS0</accession>
<dbReference type="PROSITE" id="PS01071">
    <property type="entry name" value="GRPE"/>
    <property type="match status" value="1"/>
</dbReference>
<dbReference type="GO" id="GO:0042803">
    <property type="term" value="F:protein homodimerization activity"/>
    <property type="evidence" value="ECO:0007669"/>
    <property type="project" value="InterPro"/>
</dbReference>
<dbReference type="FunFam" id="2.30.22.10:FF:000001">
    <property type="entry name" value="Protein GrpE"/>
    <property type="match status" value="1"/>
</dbReference>
<evidence type="ECO:0000313" key="14">
    <source>
        <dbReference type="EMBL" id="SIT66277.1"/>
    </source>
</evidence>
<keyword evidence="5 10" id="KW-0346">Stress response</keyword>
<dbReference type="NCBIfam" id="NF010748">
    <property type="entry name" value="PRK14150.1"/>
    <property type="match status" value="1"/>
</dbReference>
<evidence type="ECO:0000256" key="8">
    <source>
        <dbReference type="ARBA" id="ARBA00072274"/>
    </source>
</evidence>
<dbReference type="InterPro" id="IPR000740">
    <property type="entry name" value="GrpE"/>
</dbReference>
<dbReference type="RefSeq" id="WP_076754694.1">
    <property type="nucleotide sequence ID" value="NZ_CP023018.1"/>
</dbReference>
<dbReference type="PRINTS" id="PR00773">
    <property type="entry name" value="GRPEPROTEIN"/>
</dbReference>
<dbReference type="Proteomes" id="UP000223759">
    <property type="component" value="Unassembled WGS sequence"/>
</dbReference>
<dbReference type="PANTHER" id="PTHR21237">
    <property type="entry name" value="GRPE PROTEIN"/>
    <property type="match status" value="1"/>
</dbReference>
<evidence type="ECO:0000313" key="15">
    <source>
        <dbReference type="Proteomes" id="UP000223759"/>
    </source>
</evidence>
<dbReference type="SUPFAM" id="SSF58014">
    <property type="entry name" value="Coiled-coil domain of nucleotide exchange factor GrpE"/>
    <property type="match status" value="1"/>
</dbReference>
<name>A0A1R3VNS0_9GAMM</name>
<evidence type="ECO:0000256" key="11">
    <source>
        <dbReference type="RuleBase" id="RU000639"/>
    </source>
</evidence>
<dbReference type="AlphaFoldDB" id="A0A1R3VNS0"/>
<dbReference type="Gene3D" id="2.30.22.10">
    <property type="entry name" value="Head domain of nucleotide exchange factor GrpE"/>
    <property type="match status" value="1"/>
</dbReference>
<evidence type="ECO:0000256" key="2">
    <source>
        <dbReference type="ARBA" id="ARBA00009054"/>
    </source>
</evidence>
<evidence type="ECO:0000256" key="10">
    <source>
        <dbReference type="HAMAP-Rule" id="MF_01151"/>
    </source>
</evidence>
<dbReference type="EMBL" id="FTPK01000001">
    <property type="protein sequence ID" value="SIT66277.1"/>
    <property type="molecule type" value="Genomic_DNA"/>
</dbReference>
<evidence type="ECO:0000256" key="6">
    <source>
        <dbReference type="ARBA" id="ARBA00023186"/>
    </source>
</evidence>
<dbReference type="NCBIfam" id="NF010737">
    <property type="entry name" value="PRK14139.1"/>
    <property type="match status" value="1"/>
</dbReference>
<organism evidence="14 15">
    <name type="scientific">Ectothiorhodosinus mongolicus</name>
    <dbReference type="NCBI Taxonomy" id="233100"/>
    <lineage>
        <taxon>Bacteria</taxon>
        <taxon>Pseudomonadati</taxon>
        <taxon>Pseudomonadota</taxon>
        <taxon>Gammaproteobacteria</taxon>
        <taxon>Chromatiales</taxon>
        <taxon>Ectothiorhodospiraceae</taxon>
        <taxon>Ectothiorhodosinus</taxon>
    </lineage>
</organism>
<dbReference type="InterPro" id="IPR009012">
    <property type="entry name" value="GrpE_head"/>
</dbReference>
<evidence type="ECO:0000256" key="4">
    <source>
        <dbReference type="ARBA" id="ARBA00022490"/>
    </source>
</evidence>
<evidence type="ECO:0000256" key="9">
    <source>
        <dbReference type="ARBA" id="ARBA00076414"/>
    </source>
</evidence>
<sequence length="186" mass="20834">MHNDKQHPADAEIEGLAAESEEAAVEDAHGELLVRIAELEEESAQRLDQLLRARAEMENLHRRMQRDVENAHKFALEKFAADLLAVRDSLEMGVQAAREATDVESIREGTELTLKMLSQTMSQYGVEALDPMGERFDPDRHQAMSMQESGEYEPNTVMAVMQKGYLLNERLLRPAMVMVAKAPSGA</sequence>
<keyword evidence="13" id="KW-0175">Coiled coil</keyword>
<dbReference type="GO" id="GO:0006457">
    <property type="term" value="P:protein folding"/>
    <property type="evidence" value="ECO:0007669"/>
    <property type="project" value="InterPro"/>
</dbReference>
<dbReference type="InterPro" id="IPR013805">
    <property type="entry name" value="GrpE_CC"/>
</dbReference>
<evidence type="ECO:0000256" key="3">
    <source>
        <dbReference type="ARBA" id="ARBA00011738"/>
    </source>
</evidence>
<evidence type="ECO:0000256" key="13">
    <source>
        <dbReference type="SAM" id="Coils"/>
    </source>
</evidence>
<dbReference type="STRING" id="233100.SAMN05216526_0539"/>
<dbReference type="HAMAP" id="MF_01151">
    <property type="entry name" value="GrpE"/>
    <property type="match status" value="1"/>
</dbReference>
<dbReference type="Gene3D" id="3.90.20.20">
    <property type="match status" value="1"/>
</dbReference>
<comment type="subcellular location">
    <subcellularLocation>
        <location evidence="1 10">Cytoplasm</location>
    </subcellularLocation>
</comment>
<dbReference type="NCBIfam" id="NF010738">
    <property type="entry name" value="PRK14140.1"/>
    <property type="match status" value="1"/>
</dbReference>
<evidence type="ECO:0000256" key="12">
    <source>
        <dbReference type="RuleBase" id="RU004478"/>
    </source>
</evidence>
<dbReference type="GO" id="GO:0051082">
    <property type="term" value="F:unfolded protein binding"/>
    <property type="evidence" value="ECO:0007669"/>
    <property type="project" value="TreeGrafter"/>
</dbReference>
<evidence type="ECO:0000256" key="5">
    <source>
        <dbReference type="ARBA" id="ARBA00023016"/>
    </source>
</evidence>
<keyword evidence="15" id="KW-1185">Reference proteome</keyword>
<comment type="subunit">
    <text evidence="3 10">Homodimer.</text>
</comment>
<dbReference type="Pfam" id="PF01025">
    <property type="entry name" value="GrpE"/>
    <property type="match status" value="1"/>
</dbReference>
<comment type="function">
    <text evidence="7 10 11">Participates actively in the response to hyperosmotic and heat shock by preventing the aggregation of stress-denatured proteins, in association with DnaK and GrpE. It is the nucleotide exchange factor for DnaK and may function as a thermosensor. Unfolded proteins bind initially to DnaJ; upon interaction with the DnaJ-bound protein, DnaK hydrolyzes its bound ATP, resulting in the formation of a stable complex. GrpE releases ADP from DnaK; ATP binding to DnaK triggers the release of the substrate protein, thus completing the reaction cycle. Several rounds of ATP-dependent interactions between DnaJ, DnaK and GrpE are required for fully efficient folding.</text>
</comment>
<keyword evidence="6 10" id="KW-0143">Chaperone</keyword>
<dbReference type="GO" id="GO:0000774">
    <property type="term" value="F:adenyl-nucleotide exchange factor activity"/>
    <property type="evidence" value="ECO:0007669"/>
    <property type="project" value="InterPro"/>
</dbReference>